<evidence type="ECO:0000313" key="2">
    <source>
        <dbReference type="Proteomes" id="UP000004386"/>
    </source>
</evidence>
<protein>
    <submittedName>
        <fullName evidence="1">Uncharacterized protein</fullName>
    </submittedName>
</protein>
<dbReference type="HOGENOM" id="CLU_1056214_0_0_5"/>
<reference evidence="1 2" key="1">
    <citation type="submission" date="2009-05" db="EMBL/GenBank/DDBJ databases">
        <authorList>
            <person name="Setubal J.C."/>
            <person name="Boyle S."/>
            <person name="Crasta O.R."/>
            <person name="Gillespie J.J."/>
            <person name="Kenyon R.W."/>
            <person name="Lu J."/>
            <person name="Mane S."/>
            <person name="Nagrani S."/>
            <person name="Shallom J.M."/>
            <person name="Shallom S."/>
            <person name="Shukla M."/>
            <person name="Snyder E.E."/>
            <person name="Sobral B.W."/>
            <person name="Wattam A.R."/>
            <person name="Will R."/>
            <person name="Williams K."/>
            <person name="Yoo H."/>
            <person name="Munk C."/>
            <person name="Tapia R."/>
            <person name="Green L."/>
            <person name="Rogers Y."/>
            <person name="Detter J.C."/>
            <person name="Bruce D."/>
            <person name="Brettin T.S."/>
            <person name="Tsolis R."/>
        </authorList>
    </citation>
    <scope>NUCLEOTIDE SEQUENCE [LARGE SCALE GENOMIC DNA]</scope>
    <source>
        <strain evidence="1 2">LMG 3301</strain>
    </source>
</reference>
<evidence type="ECO:0000313" key="1">
    <source>
        <dbReference type="EMBL" id="EEQ92810.1"/>
    </source>
</evidence>
<dbReference type="AlphaFoldDB" id="C4WR59"/>
<sequence>MSGPSCCDGAVIRKSTMLRTLSEEIAVNLKDRLRGVRYMIRRNCHEGLPEAERRSNIPSPELLLEHAASMVDKALTTAETISISLISADPKVHNSAPHVKSLSVYFGAGTEGARAFRKDIYYLTKEVLRRHQLQNVLIQEAAFVTVHARMMRKHGSLLKSVFSAEAGETKIAATSRAVTALFLELLGERPVRFISMEGHRDPQALRKFETTCFAAVGLACGLATAKAADLAGVDPLESAILALDVRHDRLMQAAEERDQAQLETLFQTLIAHLP</sequence>
<dbReference type="Proteomes" id="UP000004386">
    <property type="component" value="Unassembled WGS sequence"/>
</dbReference>
<gene>
    <name evidence="1" type="ORF">OINT_4000059</name>
</gene>
<name>C4WR59_9HYPH</name>
<dbReference type="EMBL" id="ACQA01000003">
    <property type="protein sequence ID" value="EEQ92810.1"/>
    <property type="molecule type" value="Genomic_DNA"/>
</dbReference>
<accession>C4WR59</accession>
<organism evidence="1 2">
    <name type="scientific">Brucella intermedia LMG 3301</name>
    <dbReference type="NCBI Taxonomy" id="641118"/>
    <lineage>
        <taxon>Bacteria</taxon>
        <taxon>Pseudomonadati</taxon>
        <taxon>Pseudomonadota</taxon>
        <taxon>Alphaproteobacteria</taxon>
        <taxon>Hyphomicrobiales</taxon>
        <taxon>Brucellaceae</taxon>
        <taxon>Brucella/Ochrobactrum group</taxon>
        <taxon>Brucella</taxon>
    </lineage>
</organism>
<proteinExistence type="predicted"/>
<comment type="caution">
    <text evidence="1">The sequence shown here is derived from an EMBL/GenBank/DDBJ whole genome shotgun (WGS) entry which is preliminary data.</text>
</comment>